<dbReference type="Proteomes" id="UP000485058">
    <property type="component" value="Unassembled WGS sequence"/>
</dbReference>
<proteinExistence type="predicted"/>
<evidence type="ECO:0000256" key="1">
    <source>
        <dbReference type="SAM" id="MobiDB-lite"/>
    </source>
</evidence>
<feature type="region of interest" description="Disordered" evidence="1">
    <location>
        <begin position="188"/>
        <end position="233"/>
    </location>
</feature>
<feature type="compositionally biased region" description="Low complexity" evidence="1">
    <location>
        <begin position="220"/>
        <end position="233"/>
    </location>
</feature>
<dbReference type="AlphaFoldDB" id="A0A6A0AIN5"/>
<comment type="caution">
    <text evidence="2">The sequence shown here is derived from an EMBL/GenBank/DDBJ whole genome shotgun (WGS) entry which is preliminary data.</text>
</comment>
<organism evidence="2 3">
    <name type="scientific">Haematococcus lacustris</name>
    <name type="common">Green alga</name>
    <name type="synonym">Haematococcus pluvialis</name>
    <dbReference type="NCBI Taxonomy" id="44745"/>
    <lineage>
        <taxon>Eukaryota</taxon>
        <taxon>Viridiplantae</taxon>
        <taxon>Chlorophyta</taxon>
        <taxon>core chlorophytes</taxon>
        <taxon>Chlorophyceae</taxon>
        <taxon>CS clade</taxon>
        <taxon>Chlamydomonadales</taxon>
        <taxon>Haematococcaceae</taxon>
        <taxon>Haematococcus</taxon>
    </lineage>
</organism>
<accession>A0A6A0AIN5</accession>
<protein>
    <submittedName>
        <fullName evidence="2">Uncharacterized protein</fullName>
    </submittedName>
</protein>
<name>A0A6A0AIN5_HAELA</name>
<reference evidence="2 3" key="1">
    <citation type="submission" date="2020-02" db="EMBL/GenBank/DDBJ databases">
        <title>Draft genome sequence of Haematococcus lacustris strain NIES-144.</title>
        <authorList>
            <person name="Morimoto D."/>
            <person name="Nakagawa S."/>
            <person name="Yoshida T."/>
            <person name="Sawayama S."/>
        </authorList>
    </citation>
    <scope>NUCLEOTIDE SEQUENCE [LARGE SCALE GENOMIC DNA]</scope>
    <source>
        <strain evidence="2 3">NIES-144</strain>
    </source>
</reference>
<keyword evidence="3" id="KW-1185">Reference proteome</keyword>
<gene>
    <name evidence="2" type="ORF">HaLaN_31695</name>
</gene>
<sequence>MPVPLAWPALRLHRQSLSAATHILRAGLFAKILNTLLQNARQGASKFTQEMSTPQVDAMVRQLVSRRCPQTWLSRTCKPLDTQHYLYAHLQHLVILSPVTLYGLSLSAVCHPLQHMLDGCFDSPWLSTLDEFDLSWLPEELLSPSTTGAHDMKAPTSTHTTDPLHPVLYVLSSLGTAVLVIKRNVRPTYQHPGRRSSDSSEQTCEPLSGAACKTHSTRASSSSATSSSHSYSPSQLSSQQQLLLCSHNDAQDCTKQTVSGDVVTLPSSNNPLSLLNPVLPWQAHRHQLCHSPAVLPPLPVGGGHGMTAAAGVHTKSGAGGRAAAGAAPSPAGGAQAGQGSGCTATCPTRCQAGASSPLVCSVSCMSHVMCEIRSCSIHHATGPGGNHWRGKQQPTDMQQLRCWRITLEVWLAPCTTTSPGAFTR</sequence>
<evidence type="ECO:0000313" key="2">
    <source>
        <dbReference type="EMBL" id="GFH32468.1"/>
    </source>
</evidence>
<dbReference type="EMBL" id="BLLF01006682">
    <property type="protein sequence ID" value="GFH32468.1"/>
    <property type="molecule type" value="Genomic_DNA"/>
</dbReference>
<evidence type="ECO:0000313" key="3">
    <source>
        <dbReference type="Proteomes" id="UP000485058"/>
    </source>
</evidence>